<dbReference type="RefSeq" id="WP_377256529.1">
    <property type="nucleotide sequence ID" value="NZ_JBHLUH010000061.1"/>
</dbReference>
<protein>
    <submittedName>
        <fullName evidence="2">DUF1360 domain-containing protein</fullName>
    </submittedName>
</protein>
<keyword evidence="1" id="KW-1133">Transmembrane helix</keyword>
<evidence type="ECO:0000256" key="1">
    <source>
        <dbReference type="SAM" id="Phobius"/>
    </source>
</evidence>
<organism evidence="2 3">
    <name type="scientific">Phytohabitans kaempferiae</name>
    <dbReference type="NCBI Taxonomy" id="1620943"/>
    <lineage>
        <taxon>Bacteria</taxon>
        <taxon>Bacillati</taxon>
        <taxon>Actinomycetota</taxon>
        <taxon>Actinomycetes</taxon>
        <taxon>Micromonosporales</taxon>
        <taxon>Micromonosporaceae</taxon>
    </lineage>
</organism>
<dbReference type="InterPro" id="IPR010773">
    <property type="entry name" value="Mycophage_PG1_Gp7"/>
</dbReference>
<evidence type="ECO:0000313" key="3">
    <source>
        <dbReference type="Proteomes" id="UP001589867"/>
    </source>
</evidence>
<dbReference type="EMBL" id="JBHLUH010000061">
    <property type="protein sequence ID" value="MFC0531681.1"/>
    <property type="molecule type" value="Genomic_DNA"/>
</dbReference>
<keyword evidence="3" id="KW-1185">Reference proteome</keyword>
<gene>
    <name evidence="2" type="ORF">ACFFIA_28945</name>
</gene>
<dbReference type="Pfam" id="PF07098">
    <property type="entry name" value="DUF1360"/>
    <property type="match status" value="1"/>
</dbReference>
<name>A0ABV6MAD9_9ACTN</name>
<keyword evidence="1" id="KW-0812">Transmembrane</keyword>
<feature type="transmembrane region" description="Helical" evidence="1">
    <location>
        <begin position="30"/>
        <end position="51"/>
    </location>
</feature>
<accession>A0ABV6MAD9</accession>
<sequence>MNEPAATTTGLRGRAAAIGRRYAPRENRPLTGYLASMAVFTAAAATFAGLVRATGRSLPHRPAPADIALVSIATHKLSRLLTKEAVTSPLRAPFTRYQGPAGNAELHEEVRGDGGTTRHAVGELVSCPFCMSVWVAGALTGGLVLAPRATRLAATALTAVTVSDFLQFAYAGVRRGEQRPPARHEQVDPALSGA</sequence>
<evidence type="ECO:0000313" key="2">
    <source>
        <dbReference type="EMBL" id="MFC0531681.1"/>
    </source>
</evidence>
<reference evidence="2 3" key="1">
    <citation type="submission" date="2024-09" db="EMBL/GenBank/DDBJ databases">
        <authorList>
            <person name="Sun Q."/>
            <person name="Mori K."/>
        </authorList>
    </citation>
    <scope>NUCLEOTIDE SEQUENCE [LARGE SCALE GENOMIC DNA]</scope>
    <source>
        <strain evidence="2 3">TBRC 3947</strain>
    </source>
</reference>
<comment type="caution">
    <text evidence="2">The sequence shown here is derived from an EMBL/GenBank/DDBJ whole genome shotgun (WGS) entry which is preliminary data.</text>
</comment>
<dbReference type="Proteomes" id="UP001589867">
    <property type="component" value="Unassembled WGS sequence"/>
</dbReference>
<keyword evidence="1" id="KW-0472">Membrane</keyword>
<proteinExistence type="predicted"/>